<name>Q19TP9_FRATU</name>
<evidence type="ECO:0008006" key="3">
    <source>
        <dbReference type="Google" id="ProtNLM"/>
    </source>
</evidence>
<proteinExistence type="predicted"/>
<dbReference type="EMBL" id="DQ451115">
    <property type="protein sequence ID" value="ABE26667.1"/>
    <property type="molecule type" value="Genomic_DNA"/>
</dbReference>
<protein>
    <recommendedName>
        <fullName evidence="3">Lipoprotein</fullName>
    </recommendedName>
</protein>
<evidence type="ECO:0000256" key="1">
    <source>
        <dbReference type="SAM" id="Coils"/>
    </source>
</evidence>
<dbReference type="PATRIC" id="fig|119857.30.peg.1897"/>
<feature type="coiled-coil region" evidence="1">
    <location>
        <begin position="23"/>
        <end position="92"/>
    </location>
</feature>
<dbReference type="AlphaFoldDB" id="Q19TP9"/>
<accession>Q19TP9</accession>
<reference evidence="2" key="1">
    <citation type="journal article" date="2006" name="J. Proteome Res.">
        <title>Comparative proteome analysis of fractions enriched for membrane-associated proteins from Francisella tularensis subsp. tularensis and F. tularensis subsp. holarctica strains.</title>
        <authorList>
            <person name="Pavkova I."/>
            <person name="Reichelova M."/>
            <person name="Larsson P."/>
            <person name="Hubalek M."/>
            <person name="Vackova J."/>
            <person name="Forsberg A."/>
            <person name="Stulik J."/>
        </authorList>
    </citation>
    <scope>NUCLEOTIDE SEQUENCE</scope>
    <source>
        <strain evidence="2">FSC017</strain>
    </source>
</reference>
<dbReference type="RefSeq" id="WP_003017860.1">
    <property type="nucleotide sequence ID" value="NZ_AP023459.1"/>
</dbReference>
<dbReference type="SUPFAM" id="SSF57997">
    <property type="entry name" value="Tropomyosin"/>
    <property type="match status" value="1"/>
</dbReference>
<feature type="coiled-coil region" evidence="1">
    <location>
        <begin position="122"/>
        <end position="163"/>
    </location>
</feature>
<keyword evidence="1" id="KW-0175">Coiled coil</keyword>
<sequence>MKKNISTYLLIIVTIISFMLASCASKSEKLNELEQSQQQLQKEMTTIEKKADEAKQRADKYEKLTGKYKNLLDQKQQELNQLQAAYAKISNKDEAAAIAAKKDIQEKLIKAAQDSVHLQKILKRYTKKADVYKQKSQQLDEQAKQTQQSVDKTIQEIQQIKKEIDTK</sequence>
<organism evidence="2">
    <name type="scientific">Francisella tularensis subsp. holarctica</name>
    <dbReference type="NCBI Taxonomy" id="119857"/>
    <lineage>
        <taxon>Bacteria</taxon>
        <taxon>Pseudomonadati</taxon>
        <taxon>Pseudomonadota</taxon>
        <taxon>Gammaproteobacteria</taxon>
        <taxon>Thiotrichales</taxon>
        <taxon>Francisellaceae</taxon>
        <taxon>Francisella</taxon>
    </lineage>
</organism>
<dbReference type="PROSITE" id="PS51257">
    <property type="entry name" value="PROKAR_LIPOPROTEIN"/>
    <property type="match status" value="1"/>
</dbReference>
<evidence type="ECO:0000313" key="2">
    <source>
        <dbReference type="EMBL" id="ABE26667.1"/>
    </source>
</evidence>
<dbReference type="Gene3D" id="1.20.5.1700">
    <property type="match status" value="1"/>
</dbReference>